<evidence type="ECO:0000256" key="9">
    <source>
        <dbReference type="SAM" id="MobiDB-lite"/>
    </source>
</evidence>
<protein>
    <recommendedName>
        <fullName evidence="3">BH3-interacting domain death agonist</fullName>
    </recommendedName>
</protein>
<keyword evidence="11" id="KW-1185">Reference proteome</keyword>
<comment type="subcellular location">
    <subcellularLocation>
        <location evidence="2">Cytoplasm</location>
    </subcellularLocation>
    <subcellularLocation>
        <location evidence="1">Mitochondrion outer membrane</location>
    </subcellularLocation>
</comment>
<keyword evidence="6" id="KW-1000">Mitochondrion outer membrane</keyword>
<evidence type="ECO:0000256" key="7">
    <source>
        <dbReference type="ARBA" id="ARBA00023128"/>
    </source>
</evidence>
<keyword evidence="5" id="KW-0053">Apoptosis</keyword>
<accession>A0A4W3IZC2</accession>
<dbReference type="GO" id="GO:0005741">
    <property type="term" value="C:mitochondrial outer membrane"/>
    <property type="evidence" value="ECO:0007669"/>
    <property type="project" value="UniProtKB-SubCell"/>
</dbReference>
<evidence type="ECO:0000256" key="6">
    <source>
        <dbReference type="ARBA" id="ARBA00022787"/>
    </source>
</evidence>
<feature type="region of interest" description="Disordered" evidence="9">
    <location>
        <begin position="1"/>
        <end position="25"/>
    </location>
</feature>
<dbReference type="GO" id="GO:0005829">
    <property type="term" value="C:cytosol"/>
    <property type="evidence" value="ECO:0007669"/>
    <property type="project" value="TreeGrafter"/>
</dbReference>
<proteinExistence type="predicted"/>
<keyword evidence="7" id="KW-0496">Mitochondrion</keyword>
<keyword evidence="8" id="KW-0472">Membrane</keyword>
<sequence length="214" mass="24593">VLIQHQQRNSETTENKERPKMNENASSFDIETQYILLEFLKLNKIENRAYEEEIKKLEEVTKQPFDKYTVEDEDIQTDGHCPSRPYLSSVNGLHRGGEGGGELFRQIGIRLAELGDQLDPKINDNVVEAFLNEGQMKPVSSFVNHLIDQKITVMQDMPREKASLILAMVLLKKTVEMKPSLLQSIFRRTVEYINNNLQNYIQNAGGWIGVPQFL</sequence>
<dbReference type="FunCoup" id="A0A4W3IZC2">
    <property type="interactions" value="43"/>
</dbReference>
<dbReference type="InParanoid" id="A0A4W3IZC2"/>
<dbReference type="Ensembl" id="ENSCMIT00000026397.1">
    <property type="protein sequence ID" value="ENSCMIP00000025970.1"/>
    <property type="gene ID" value="ENSCMIG00000011393.1"/>
</dbReference>
<feature type="compositionally biased region" description="Basic and acidic residues" evidence="9">
    <location>
        <begin position="11"/>
        <end position="21"/>
    </location>
</feature>
<evidence type="ECO:0000256" key="2">
    <source>
        <dbReference type="ARBA" id="ARBA00004496"/>
    </source>
</evidence>
<reference evidence="11" key="2">
    <citation type="journal article" date="2007" name="PLoS Biol.">
        <title>Survey sequencing and comparative analysis of the elephant shark (Callorhinchus milii) genome.</title>
        <authorList>
            <person name="Venkatesh B."/>
            <person name="Kirkness E.F."/>
            <person name="Loh Y.H."/>
            <person name="Halpern A.L."/>
            <person name="Lee A.P."/>
            <person name="Johnson J."/>
            <person name="Dandona N."/>
            <person name="Viswanathan L.D."/>
            <person name="Tay A."/>
            <person name="Venter J.C."/>
            <person name="Strausberg R.L."/>
            <person name="Brenner S."/>
        </authorList>
    </citation>
    <scope>NUCLEOTIDE SEQUENCE [LARGE SCALE GENOMIC DNA]</scope>
</reference>
<keyword evidence="4" id="KW-0963">Cytoplasm</keyword>
<dbReference type="InterPro" id="IPR010479">
    <property type="entry name" value="BID"/>
</dbReference>
<evidence type="ECO:0000313" key="11">
    <source>
        <dbReference type="Proteomes" id="UP000314986"/>
    </source>
</evidence>
<evidence type="ECO:0000313" key="10">
    <source>
        <dbReference type="Ensembl" id="ENSCMIP00000025970.1"/>
    </source>
</evidence>
<reference evidence="10" key="4">
    <citation type="submission" date="2025-08" db="UniProtKB">
        <authorList>
            <consortium name="Ensembl"/>
        </authorList>
    </citation>
    <scope>IDENTIFICATION</scope>
</reference>
<dbReference type="GO" id="GO:0008637">
    <property type="term" value="P:apoptotic mitochondrial changes"/>
    <property type="evidence" value="ECO:0007669"/>
    <property type="project" value="TreeGrafter"/>
</dbReference>
<dbReference type="InterPro" id="IPR036834">
    <property type="entry name" value="Bcl-2-like_sf"/>
</dbReference>
<evidence type="ECO:0000256" key="3">
    <source>
        <dbReference type="ARBA" id="ARBA00015802"/>
    </source>
</evidence>
<dbReference type="GO" id="GO:2001238">
    <property type="term" value="P:positive regulation of extrinsic apoptotic signaling pathway"/>
    <property type="evidence" value="ECO:0007669"/>
    <property type="project" value="TreeGrafter"/>
</dbReference>
<dbReference type="GO" id="GO:0090200">
    <property type="term" value="P:positive regulation of release of cytochrome c from mitochondria"/>
    <property type="evidence" value="ECO:0007669"/>
    <property type="project" value="TreeGrafter"/>
</dbReference>
<dbReference type="SUPFAM" id="SSF56854">
    <property type="entry name" value="Bcl-2 inhibitors of programmed cell death"/>
    <property type="match status" value="1"/>
</dbReference>
<dbReference type="Proteomes" id="UP000314986">
    <property type="component" value="Unassembled WGS sequence"/>
</dbReference>
<name>A0A4W3IZC2_CALMI</name>
<dbReference type="Pfam" id="PF06393">
    <property type="entry name" value="BID"/>
    <property type="match status" value="1"/>
</dbReference>
<reference evidence="10" key="5">
    <citation type="submission" date="2025-09" db="UniProtKB">
        <authorList>
            <consortium name="Ensembl"/>
        </authorList>
    </citation>
    <scope>IDENTIFICATION</scope>
</reference>
<dbReference type="STRING" id="7868.ENSCMIP00000025970"/>
<dbReference type="GO" id="GO:2001244">
    <property type="term" value="P:positive regulation of intrinsic apoptotic signaling pathway"/>
    <property type="evidence" value="ECO:0007669"/>
    <property type="project" value="TreeGrafter"/>
</dbReference>
<evidence type="ECO:0000256" key="8">
    <source>
        <dbReference type="ARBA" id="ARBA00023136"/>
    </source>
</evidence>
<dbReference type="PANTHER" id="PTHR35447">
    <property type="entry name" value="BH3-INTERACTING DOMAIN DEATH AGONIST"/>
    <property type="match status" value="1"/>
</dbReference>
<evidence type="ECO:0000256" key="5">
    <source>
        <dbReference type="ARBA" id="ARBA00022703"/>
    </source>
</evidence>
<feature type="compositionally biased region" description="Polar residues" evidence="9">
    <location>
        <begin position="1"/>
        <end position="10"/>
    </location>
</feature>
<reference evidence="11" key="3">
    <citation type="journal article" date="2014" name="Nature">
        <title>Elephant shark genome provides unique insights into gnathostome evolution.</title>
        <authorList>
            <consortium name="International Elephant Shark Genome Sequencing Consortium"/>
            <person name="Venkatesh B."/>
            <person name="Lee A.P."/>
            <person name="Ravi V."/>
            <person name="Maurya A.K."/>
            <person name="Lian M.M."/>
            <person name="Swann J.B."/>
            <person name="Ohta Y."/>
            <person name="Flajnik M.F."/>
            <person name="Sutoh Y."/>
            <person name="Kasahara M."/>
            <person name="Hoon S."/>
            <person name="Gangu V."/>
            <person name="Roy S.W."/>
            <person name="Irimia M."/>
            <person name="Korzh V."/>
            <person name="Kondrychyn I."/>
            <person name="Lim Z.W."/>
            <person name="Tay B.H."/>
            <person name="Tohari S."/>
            <person name="Kong K.W."/>
            <person name="Ho S."/>
            <person name="Lorente-Galdos B."/>
            <person name="Quilez J."/>
            <person name="Marques-Bonet T."/>
            <person name="Raney B.J."/>
            <person name="Ingham P.W."/>
            <person name="Tay A."/>
            <person name="Hillier L.W."/>
            <person name="Minx P."/>
            <person name="Boehm T."/>
            <person name="Wilson R.K."/>
            <person name="Brenner S."/>
            <person name="Warren W.C."/>
        </authorList>
    </citation>
    <scope>NUCLEOTIDE SEQUENCE [LARGE SCALE GENOMIC DNA]</scope>
</reference>
<dbReference type="AlphaFoldDB" id="A0A4W3IZC2"/>
<dbReference type="Gene3D" id="1.10.437.10">
    <property type="entry name" value="Blc2-like"/>
    <property type="match status" value="1"/>
</dbReference>
<evidence type="ECO:0000256" key="4">
    <source>
        <dbReference type="ARBA" id="ARBA00022490"/>
    </source>
</evidence>
<reference evidence="11" key="1">
    <citation type="journal article" date="2006" name="Science">
        <title>Ancient noncoding elements conserved in the human genome.</title>
        <authorList>
            <person name="Venkatesh B."/>
            <person name="Kirkness E.F."/>
            <person name="Loh Y.H."/>
            <person name="Halpern A.L."/>
            <person name="Lee A.P."/>
            <person name="Johnson J."/>
            <person name="Dandona N."/>
            <person name="Viswanathan L.D."/>
            <person name="Tay A."/>
            <person name="Venter J.C."/>
            <person name="Strausberg R.L."/>
            <person name="Brenner S."/>
        </authorList>
    </citation>
    <scope>NUCLEOTIDE SEQUENCE [LARGE SCALE GENOMIC DNA]</scope>
</reference>
<organism evidence="10 11">
    <name type="scientific">Callorhinchus milii</name>
    <name type="common">Ghost shark</name>
    <dbReference type="NCBI Taxonomy" id="7868"/>
    <lineage>
        <taxon>Eukaryota</taxon>
        <taxon>Metazoa</taxon>
        <taxon>Chordata</taxon>
        <taxon>Craniata</taxon>
        <taxon>Vertebrata</taxon>
        <taxon>Chondrichthyes</taxon>
        <taxon>Holocephali</taxon>
        <taxon>Chimaeriformes</taxon>
        <taxon>Callorhinchidae</taxon>
        <taxon>Callorhinchus</taxon>
    </lineage>
</organism>
<evidence type="ECO:0000256" key="1">
    <source>
        <dbReference type="ARBA" id="ARBA00004294"/>
    </source>
</evidence>
<dbReference type="PANTHER" id="PTHR35447:SF1">
    <property type="entry name" value="BH3-INTERACTING DOMAIN DEATH AGONIST"/>
    <property type="match status" value="1"/>
</dbReference>